<dbReference type="CDD" id="cd06093">
    <property type="entry name" value="PX_domain"/>
    <property type="match status" value="1"/>
</dbReference>
<evidence type="ECO:0000313" key="3">
    <source>
        <dbReference type="Proteomes" id="UP000785679"/>
    </source>
</evidence>
<dbReference type="PANTHER" id="PTHR10555:SF170">
    <property type="entry name" value="FI18122P1"/>
    <property type="match status" value="1"/>
</dbReference>
<dbReference type="Gene3D" id="3.30.1520.10">
    <property type="entry name" value="Phox-like domain"/>
    <property type="match status" value="1"/>
</dbReference>
<proteinExistence type="predicted"/>
<dbReference type="AlphaFoldDB" id="A0A8J8NF80"/>
<dbReference type="InterPro" id="IPR001683">
    <property type="entry name" value="PX_dom"/>
</dbReference>
<protein>
    <recommendedName>
        <fullName evidence="1">PX domain-containing protein</fullName>
    </recommendedName>
</protein>
<name>A0A8J8NF80_HALGN</name>
<dbReference type="GO" id="GO:0005768">
    <property type="term" value="C:endosome"/>
    <property type="evidence" value="ECO:0007669"/>
    <property type="project" value="TreeGrafter"/>
</dbReference>
<dbReference type="EMBL" id="RRYP01018267">
    <property type="protein sequence ID" value="TNV73708.1"/>
    <property type="molecule type" value="Genomic_DNA"/>
</dbReference>
<dbReference type="PANTHER" id="PTHR10555">
    <property type="entry name" value="SORTING NEXIN"/>
    <property type="match status" value="1"/>
</dbReference>
<evidence type="ECO:0000259" key="1">
    <source>
        <dbReference type="PROSITE" id="PS50195"/>
    </source>
</evidence>
<dbReference type="InterPro" id="IPR036871">
    <property type="entry name" value="PX_dom_sf"/>
</dbReference>
<dbReference type="OrthoDB" id="289240at2759"/>
<dbReference type="PROSITE" id="PS50195">
    <property type="entry name" value="PX"/>
    <property type="match status" value="1"/>
</dbReference>
<organism evidence="2 3">
    <name type="scientific">Halteria grandinella</name>
    <dbReference type="NCBI Taxonomy" id="5974"/>
    <lineage>
        <taxon>Eukaryota</taxon>
        <taxon>Sar</taxon>
        <taxon>Alveolata</taxon>
        <taxon>Ciliophora</taxon>
        <taxon>Intramacronucleata</taxon>
        <taxon>Spirotrichea</taxon>
        <taxon>Stichotrichia</taxon>
        <taxon>Sporadotrichida</taxon>
        <taxon>Halteriidae</taxon>
        <taxon>Halteria</taxon>
    </lineage>
</organism>
<keyword evidence="3" id="KW-1185">Reference proteome</keyword>
<dbReference type="Proteomes" id="UP000785679">
    <property type="component" value="Unassembled WGS sequence"/>
</dbReference>
<dbReference type="SUPFAM" id="SSF64268">
    <property type="entry name" value="PX domain"/>
    <property type="match status" value="1"/>
</dbReference>
<comment type="caution">
    <text evidence="2">The sequence shown here is derived from an EMBL/GenBank/DDBJ whole genome shotgun (WGS) entry which is preliminary data.</text>
</comment>
<dbReference type="Pfam" id="PF00787">
    <property type="entry name" value="PX"/>
    <property type="match status" value="1"/>
</dbReference>
<accession>A0A8J8NF80</accession>
<sequence length="445" mass="52013">MAESNFQPQTAGNTEFERMRKRRDSSEFVQVFQSIRVTSTKWLKDKYSLIQGHRVFEITSILTPKPAALSPDTLKRNQSLDEDDEGLFQVKEDPLKQLDKLLMANDLNTYKVYRRFSDFEAFHLLLTNTTHCEYLLSPLPDKHIFLQNYIQQDDSAFVTQRMEDLEYYLVRLNTHHKVRYSRELREFMTGEKLDQMTVDHLAGYAKQVRGQIEKIKSNKIYSNIMALASMGTASGQGEIDPVPLNVEAEYQSLLVTERQQLSQQVTLLHYNLSSMSENLTKHSSTLSRIVPLFTRLEEARNKSHDMDLDKQLSEQNLASMQILMRNAESLCDVSKNQVLREIAYFQRYLTSIEDNVLKRKDMLETFKRIASQRNTASHWTSDSEVNLKELRRKLMKVTKKQIRDFGIIREEISQGVLRAVKMMGWNYQVMQFELGPEQVQQQLNK</sequence>
<feature type="domain" description="PX" evidence="1">
    <location>
        <begin position="66"/>
        <end position="195"/>
    </location>
</feature>
<evidence type="ECO:0000313" key="2">
    <source>
        <dbReference type="EMBL" id="TNV73708.1"/>
    </source>
</evidence>
<reference evidence="2" key="1">
    <citation type="submission" date="2019-06" db="EMBL/GenBank/DDBJ databases">
        <authorList>
            <person name="Zheng W."/>
        </authorList>
    </citation>
    <scope>NUCLEOTIDE SEQUENCE</scope>
    <source>
        <strain evidence="2">QDHG01</strain>
    </source>
</reference>
<gene>
    <name evidence="2" type="ORF">FGO68_gene10440</name>
</gene>
<dbReference type="GO" id="GO:0035091">
    <property type="term" value="F:phosphatidylinositol binding"/>
    <property type="evidence" value="ECO:0007669"/>
    <property type="project" value="InterPro"/>
</dbReference>